<keyword evidence="6" id="KW-0539">Nucleus</keyword>
<dbReference type="Proteomes" id="UP000660729">
    <property type="component" value="Unassembled WGS sequence"/>
</dbReference>
<evidence type="ECO:0000256" key="7">
    <source>
        <dbReference type="SAM" id="MobiDB-lite"/>
    </source>
</evidence>
<evidence type="ECO:0000256" key="3">
    <source>
        <dbReference type="ARBA" id="ARBA00023015"/>
    </source>
</evidence>
<evidence type="ECO:0000256" key="6">
    <source>
        <dbReference type="ARBA" id="ARBA00023242"/>
    </source>
</evidence>
<proteinExistence type="predicted"/>
<evidence type="ECO:0000256" key="4">
    <source>
        <dbReference type="ARBA" id="ARBA00023125"/>
    </source>
</evidence>
<feature type="compositionally biased region" description="Polar residues" evidence="7">
    <location>
        <begin position="267"/>
        <end position="279"/>
    </location>
</feature>
<keyword evidence="9" id="KW-1185">Reference proteome</keyword>
<keyword evidence="5" id="KW-0804">Transcription</keyword>
<evidence type="ECO:0000313" key="8">
    <source>
        <dbReference type="EMBL" id="KAF7190464.1"/>
    </source>
</evidence>
<dbReference type="GO" id="GO:0003677">
    <property type="term" value="F:DNA binding"/>
    <property type="evidence" value="ECO:0007669"/>
    <property type="project" value="UniProtKB-KW"/>
</dbReference>
<dbReference type="EMBL" id="JABCIY010000169">
    <property type="protein sequence ID" value="KAF7190464.1"/>
    <property type="molecule type" value="Genomic_DNA"/>
</dbReference>
<gene>
    <name evidence="8" type="ORF">HII31_08178</name>
</gene>
<comment type="caution">
    <text evidence="8">The sequence shown here is derived from an EMBL/GenBank/DDBJ whole genome shotgun (WGS) entry which is preliminary data.</text>
</comment>
<dbReference type="PANTHER" id="PTHR36206:SF12">
    <property type="entry name" value="ASPERCRYPTIN BIOSYNTHESIS CLUSTER-SPECIFIC TRANSCRIPTION REGULATOR ATNN-RELATED"/>
    <property type="match status" value="1"/>
</dbReference>
<keyword evidence="1" id="KW-0479">Metal-binding</keyword>
<organism evidence="8 9">
    <name type="scientific">Pseudocercospora fuligena</name>
    <dbReference type="NCBI Taxonomy" id="685502"/>
    <lineage>
        <taxon>Eukaryota</taxon>
        <taxon>Fungi</taxon>
        <taxon>Dikarya</taxon>
        <taxon>Ascomycota</taxon>
        <taxon>Pezizomycotina</taxon>
        <taxon>Dothideomycetes</taxon>
        <taxon>Dothideomycetidae</taxon>
        <taxon>Mycosphaerellales</taxon>
        <taxon>Mycosphaerellaceae</taxon>
        <taxon>Pseudocercospora</taxon>
    </lineage>
</organism>
<feature type="region of interest" description="Disordered" evidence="7">
    <location>
        <begin position="266"/>
        <end position="295"/>
    </location>
</feature>
<evidence type="ECO:0000313" key="9">
    <source>
        <dbReference type="Proteomes" id="UP000660729"/>
    </source>
</evidence>
<keyword evidence="2" id="KW-0862">Zinc</keyword>
<dbReference type="InterPro" id="IPR052360">
    <property type="entry name" value="Transcr_Regulatory_Proteins"/>
</dbReference>
<name>A0A8H6RF93_9PEZI</name>
<keyword evidence="4" id="KW-0238">DNA-binding</keyword>
<dbReference type="GO" id="GO:0046872">
    <property type="term" value="F:metal ion binding"/>
    <property type="evidence" value="ECO:0007669"/>
    <property type="project" value="UniProtKB-KW"/>
</dbReference>
<dbReference type="AlphaFoldDB" id="A0A8H6RF93"/>
<evidence type="ECO:0000256" key="2">
    <source>
        <dbReference type="ARBA" id="ARBA00022833"/>
    </source>
</evidence>
<evidence type="ECO:0000256" key="5">
    <source>
        <dbReference type="ARBA" id="ARBA00023163"/>
    </source>
</evidence>
<protein>
    <submittedName>
        <fullName evidence="8">Uncharacterized protein</fullName>
    </submittedName>
</protein>
<feature type="compositionally biased region" description="Low complexity" evidence="7">
    <location>
        <begin position="286"/>
        <end position="295"/>
    </location>
</feature>
<sequence>MSEARSSLDELSIEILGLESLFRASPRAEHGLFAKQMRLRDALDAWLSEYNTLLRPEAPTVIHRLREHSILSQYAILQILLATSLQPSTDTGAFDSHTSSLLDIIFHSIQIQILVFKSGSLRGTPFAHKPDVPKFSIDGFSIVPLFYTAIHCRHRYLRRQAVRLMKAAGSREAMWDANLMATVAREVIDIEEKGLDPLEERDGEVYQVPELESLGDMIPIKQRLWSLQITLPNGPWDRTVIECQRLDLNGHEEVISRVYDPMERRWSSASNPPITFTQDPNPPTPSKSTPTTSSP</sequence>
<evidence type="ECO:0000256" key="1">
    <source>
        <dbReference type="ARBA" id="ARBA00022723"/>
    </source>
</evidence>
<dbReference type="PANTHER" id="PTHR36206">
    <property type="entry name" value="ASPERCRYPTIN BIOSYNTHESIS CLUSTER-SPECIFIC TRANSCRIPTION REGULATOR ATNN-RELATED"/>
    <property type="match status" value="1"/>
</dbReference>
<reference evidence="8" key="1">
    <citation type="submission" date="2020-04" db="EMBL/GenBank/DDBJ databases">
        <title>Draft genome resource of the tomato pathogen Pseudocercospora fuligena.</title>
        <authorList>
            <person name="Zaccaron A."/>
        </authorList>
    </citation>
    <scope>NUCLEOTIDE SEQUENCE</scope>
    <source>
        <strain evidence="8">PF001</strain>
    </source>
</reference>
<accession>A0A8H6RF93</accession>
<keyword evidence="3" id="KW-0805">Transcription regulation</keyword>
<dbReference type="OrthoDB" id="3172332at2759"/>